<keyword evidence="3" id="KW-1185">Reference proteome</keyword>
<dbReference type="AlphaFoldDB" id="A0A6A6UDT7"/>
<dbReference type="Proteomes" id="UP000799302">
    <property type="component" value="Unassembled WGS sequence"/>
</dbReference>
<feature type="domain" description="SAM" evidence="1">
    <location>
        <begin position="72"/>
        <end position="138"/>
    </location>
</feature>
<dbReference type="SUPFAM" id="SSF47769">
    <property type="entry name" value="SAM/Pointed domain"/>
    <property type="match status" value="1"/>
</dbReference>
<name>A0A6A6UDT7_9PEZI</name>
<evidence type="ECO:0000313" key="3">
    <source>
        <dbReference type="Proteomes" id="UP000799302"/>
    </source>
</evidence>
<dbReference type="SMART" id="SM00454">
    <property type="entry name" value="SAM"/>
    <property type="match status" value="1"/>
</dbReference>
<dbReference type="OrthoDB" id="1919336at2759"/>
<evidence type="ECO:0000259" key="1">
    <source>
        <dbReference type="SMART" id="SM00454"/>
    </source>
</evidence>
<accession>A0A6A6UDT7</accession>
<proteinExistence type="predicted"/>
<sequence>MNICGHGQYAARHKTTPRFSRQVPISRYQSFHHHDAILLTSSGHTKTLQPGFWLGSSRLQSLFHYQMSVSSTTSMDPPSLQQVLHKIGLQQYLDVFLANGYQTWADVTGITEEALVDLKIKLGHRRQLQREIFSYFGYAFNEYLPAEPHTGSQ</sequence>
<dbReference type="InterPro" id="IPR013761">
    <property type="entry name" value="SAM/pointed_sf"/>
</dbReference>
<reference evidence="2" key="1">
    <citation type="journal article" date="2020" name="Stud. Mycol.">
        <title>101 Dothideomycetes genomes: a test case for predicting lifestyles and emergence of pathogens.</title>
        <authorList>
            <person name="Haridas S."/>
            <person name="Albert R."/>
            <person name="Binder M."/>
            <person name="Bloem J."/>
            <person name="Labutti K."/>
            <person name="Salamov A."/>
            <person name="Andreopoulos B."/>
            <person name="Baker S."/>
            <person name="Barry K."/>
            <person name="Bills G."/>
            <person name="Bluhm B."/>
            <person name="Cannon C."/>
            <person name="Castanera R."/>
            <person name="Culley D."/>
            <person name="Daum C."/>
            <person name="Ezra D."/>
            <person name="Gonzalez J."/>
            <person name="Henrissat B."/>
            <person name="Kuo A."/>
            <person name="Liang C."/>
            <person name="Lipzen A."/>
            <person name="Lutzoni F."/>
            <person name="Magnuson J."/>
            <person name="Mondo S."/>
            <person name="Nolan M."/>
            <person name="Ohm R."/>
            <person name="Pangilinan J."/>
            <person name="Park H.-J."/>
            <person name="Ramirez L."/>
            <person name="Alfaro M."/>
            <person name="Sun H."/>
            <person name="Tritt A."/>
            <person name="Yoshinaga Y."/>
            <person name="Zwiers L.-H."/>
            <person name="Turgeon B."/>
            <person name="Goodwin S."/>
            <person name="Spatafora J."/>
            <person name="Crous P."/>
            <person name="Grigoriev I."/>
        </authorList>
    </citation>
    <scope>NUCLEOTIDE SEQUENCE</scope>
    <source>
        <strain evidence="2">CBS 115976</strain>
    </source>
</reference>
<dbReference type="Pfam" id="PF00536">
    <property type="entry name" value="SAM_1"/>
    <property type="match status" value="1"/>
</dbReference>
<dbReference type="InterPro" id="IPR001660">
    <property type="entry name" value="SAM"/>
</dbReference>
<organism evidence="2 3">
    <name type="scientific">Microthyrium microscopicum</name>
    <dbReference type="NCBI Taxonomy" id="703497"/>
    <lineage>
        <taxon>Eukaryota</taxon>
        <taxon>Fungi</taxon>
        <taxon>Dikarya</taxon>
        <taxon>Ascomycota</taxon>
        <taxon>Pezizomycotina</taxon>
        <taxon>Dothideomycetes</taxon>
        <taxon>Dothideomycetes incertae sedis</taxon>
        <taxon>Microthyriales</taxon>
        <taxon>Microthyriaceae</taxon>
        <taxon>Microthyrium</taxon>
    </lineage>
</organism>
<dbReference type="Gene3D" id="1.10.150.50">
    <property type="entry name" value="Transcription Factor, Ets-1"/>
    <property type="match status" value="1"/>
</dbReference>
<protein>
    <recommendedName>
        <fullName evidence="1">SAM domain-containing protein</fullName>
    </recommendedName>
</protein>
<dbReference type="EMBL" id="MU004234">
    <property type="protein sequence ID" value="KAF2670322.1"/>
    <property type="molecule type" value="Genomic_DNA"/>
</dbReference>
<evidence type="ECO:0000313" key="2">
    <source>
        <dbReference type="EMBL" id="KAF2670322.1"/>
    </source>
</evidence>
<gene>
    <name evidence="2" type="ORF">BT63DRAFT_424263</name>
</gene>